<proteinExistence type="predicted"/>
<reference evidence="1 2" key="1">
    <citation type="journal article" date="2015" name="Nat. Commun.">
        <title>Lucilia cuprina genome unlocks parasitic fly biology to underpin future interventions.</title>
        <authorList>
            <person name="Anstead C.A."/>
            <person name="Korhonen P.K."/>
            <person name="Young N.D."/>
            <person name="Hall R.S."/>
            <person name="Jex A.R."/>
            <person name="Murali S.C."/>
            <person name="Hughes D.S."/>
            <person name="Lee S.F."/>
            <person name="Perry T."/>
            <person name="Stroehlein A.J."/>
            <person name="Ansell B.R."/>
            <person name="Breugelmans B."/>
            <person name="Hofmann A."/>
            <person name="Qu J."/>
            <person name="Dugan S."/>
            <person name="Lee S.L."/>
            <person name="Chao H."/>
            <person name="Dinh H."/>
            <person name="Han Y."/>
            <person name="Doddapaneni H.V."/>
            <person name="Worley K.C."/>
            <person name="Muzny D.M."/>
            <person name="Ioannidis P."/>
            <person name="Waterhouse R.M."/>
            <person name="Zdobnov E.M."/>
            <person name="James P.J."/>
            <person name="Bagnall N.H."/>
            <person name="Kotze A.C."/>
            <person name="Gibbs R.A."/>
            <person name="Richards S."/>
            <person name="Batterham P."/>
            <person name="Gasser R.B."/>
        </authorList>
    </citation>
    <scope>NUCLEOTIDE SEQUENCE [LARGE SCALE GENOMIC DNA]</scope>
    <source>
        <strain evidence="1 2">LS</strain>
        <tissue evidence="1">Full body</tissue>
    </source>
</reference>
<evidence type="ECO:0000313" key="1">
    <source>
        <dbReference type="EMBL" id="KNC24045.1"/>
    </source>
</evidence>
<dbReference type="EMBL" id="JRES01001270">
    <property type="protein sequence ID" value="KNC24045.1"/>
    <property type="molecule type" value="Genomic_DNA"/>
</dbReference>
<keyword evidence="2" id="KW-1185">Reference proteome</keyword>
<dbReference type="Proteomes" id="UP000037069">
    <property type="component" value="Unassembled WGS sequence"/>
</dbReference>
<sequence length="166" mass="18886">MLHLKLTIPSCVLKVKAFHYSMKSIKQIFLAFLICLITLSTTLHSAAVAGDEATEIKLQDLLVQQHLELCTYVADNQLAQAICGALCNAMKHDDVAQQAHKESIAIMTPMKNEEIENHLNSGIKNRSYSENVRRIVSYLQIILARLTRWYSTNTTYIYKIYIVYHG</sequence>
<name>A0A0L0BVF3_LUCCU</name>
<protein>
    <submittedName>
        <fullName evidence="1">Uncharacterized protein</fullName>
    </submittedName>
</protein>
<evidence type="ECO:0000313" key="2">
    <source>
        <dbReference type="Proteomes" id="UP000037069"/>
    </source>
</evidence>
<accession>A0A0L0BVF3</accession>
<comment type="caution">
    <text evidence="1">The sequence shown here is derived from an EMBL/GenBank/DDBJ whole genome shotgun (WGS) entry which is preliminary data.</text>
</comment>
<gene>
    <name evidence="1" type="ORF">FF38_11322</name>
</gene>
<organism evidence="1 2">
    <name type="scientific">Lucilia cuprina</name>
    <name type="common">Green bottle fly</name>
    <name type="synonym">Australian sheep blowfly</name>
    <dbReference type="NCBI Taxonomy" id="7375"/>
    <lineage>
        <taxon>Eukaryota</taxon>
        <taxon>Metazoa</taxon>
        <taxon>Ecdysozoa</taxon>
        <taxon>Arthropoda</taxon>
        <taxon>Hexapoda</taxon>
        <taxon>Insecta</taxon>
        <taxon>Pterygota</taxon>
        <taxon>Neoptera</taxon>
        <taxon>Endopterygota</taxon>
        <taxon>Diptera</taxon>
        <taxon>Brachycera</taxon>
        <taxon>Muscomorpha</taxon>
        <taxon>Oestroidea</taxon>
        <taxon>Calliphoridae</taxon>
        <taxon>Luciliinae</taxon>
        <taxon>Lucilia</taxon>
    </lineage>
</organism>
<dbReference type="AlphaFoldDB" id="A0A0L0BVF3"/>